<organism evidence="3">
    <name type="scientific">marine sediment metagenome</name>
    <dbReference type="NCBI Taxonomy" id="412755"/>
    <lineage>
        <taxon>unclassified sequences</taxon>
        <taxon>metagenomes</taxon>
        <taxon>ecological metagenomes</taxon>
    </lineage>
</organism>
<dbReference type="AlphaFoldDB" id="X1DMZ9"/>
<dbReference type="Pfam" id="PF04909">
    <property type="entry name" value="Amidohydro_2"/>
    <property type="match status" value="1"/>
</dbReference>
<dbReference type="EMBL" id="BART01034619">
    <property type="protein sequence ID" value="GAH06374.1"/>
    <property type="molecule type" value="Genomic_DNA"/>
</dbReference>
<feature type="domain" description="Amidohydrolase-related" evidence="2">
    <location>
        <begin position="1"/>
        <end position="186"/>
    </location>
</feature>
<dbReference type="GO" id="GO:0019748">
    <property type="term" value="P:secondary metabolic process"/>
    <property type="evidence" value="ECO:0007669"/>
    <property type="project" value="TreeGrafter"/>
</dbReference>
<comment type="caution">
    <text evidence="3">The sequence shown here is derived from an EMBL/GenBank/DDBJ whole genome shotgun (WGS) entry which is preliminary data.</text>
</comment>
<accession>X1DMZ9</accession>
<sequence>FAKMEELGLILLIHVSDPDLWYEKVYQPVSKYGTKKEHLEDFEEILSSFPKLKVQQAHFGGQPEDLENLSRWFDSYPNYYIDSSSARWMARELGKYPEKARDFFIKYSDRILFGTDIVQDRNKPISEYYQTRYYTFQAILETSVRDLPLPFPDPENDNNTKINGLDLPLDVLKKIYWENANKFFNLK</sequence>
<dbReference type="GO" id="GO:0016787">
    <property type="term" value="F:hydrolase activity"/>
    <property type="evidence" value="ECO:0007669"/>
    <property type="project" value="InterPro"/>
</dbReference>
<evidence type="ECO:0000256" key="1">
    <source>
        <dbReference type="ARBA" id="ARBA00023239"/>
    </source>
</evidence>
<name>X1DMZ9_9ZZZZ</name>
<dbReference type="GO" id="GO:0005737">
    <property type="term" value="C:cytoplasm"/>
    <property type="evidence" value="ECO:0007669"/>
    <property type="project" value="TreeGrafter"/>
</dbReference>
<evidence type="ECO:0000313" key="3">
    <source>
        <dbReference type="EMBL" id="GAH06374.1"/>
    </source>
</evidence>
<dbReference type="InterPro" id="IPR032465">
    <property type="entry name" value="ACMSD"/>
</dbReference>
<dbReference type="SUPFAM" id="SSF51556">
    <property type="entry name" value="Metallo-dependent hydrolases"/>
    <property type="match status" value="1"/>
</dbReference>
<dbReference type="PANTHER" id="PTHR21240:SF28">
    <property type="entry name" value="ISO-OROTATE DECARBOXYLASE (EUROFUNG)"/>
    <property type="match status" value="1"/>
</dbReference>
<keyword evidence="1" id="KW-0456">Lyase</keyword>
<gene>
    <name evidence="3" type="ORF">S01H4_59111</name>
</gene>
<dbReference type="GO" id="GO:0016831">
    <property type="term" value="F:carboxy-lyase activity"/>
    <property type="evidence" value="ECO:0007669"/>
    <property type="project" value="InterPro"/>
</dbReference>
<reference evidence="3" key="1">
    <citation type="journal article" date="2014" name="Front. Microbiol.">
        <title>High frequency of phylogenetically diverse reductive dehalogenase-homologous genes in deep subseafloor sedimentary metagenomes.</title>
        <authorList>
            <person name="Kawai M."/>
            <person name="Futagami T."/>
            <person name="Toyoda A."/>
            <person name="Takaki Y."/>
            <person name="Nishi S."/>
            <person name="Hori S."/>
            <person name="Arai W."/>
            <person name="Tsubouchi T."/>
            <person name="Morono Y."/>
            <person name="Uchiyama I."/>
            <person name="Ito T."/>
            <person name="Fujiyama A."/>
            <person name="Inagaki F."/>
            <person name="Takami H."/>
        </authorList>
    </citation>
    <scope>NUCLEOTIDE SEQUENCE</scope>
    <source>
        <strain evidence="3">Expedition CK06-06</strain>
    </source>
</reference>
<dbReference type="InterPro" id="IPR006680">
    <property type="entry name" value="Amidohydro-rel"/>
</dbReference>
<feature type="non-terminal residue" evidence="3">
    <location>
        <position position="1"/>
    </location>
</feature>
<proteinExistence type="predicted"/>
<dbReference type="PANTHER" id="PTHR21240">
    <property type="entry name" value="2-AMINO-3-CARBOXYLMUCONATE-6-SEMIALDEHYDE DECARBOXYLASE"/>
    <property type="match status" value="1"/>
</dbReference>
<protein>
    <recommendedName>
        <fullName evidence="2">Amidohydrolase-related domain-containing protein</fullName>
    </recommendedName>
</protein>
<dbReference type="Gene3D" id="3.20.20.140">
    <property type="entry name" value="Metal-dependent hydrolases"/>
    <property type="match status" value="1"/>
</dbReference>
<dbReference type="InterPro" id="IPR032466">
    <property type="entry name" value="Metal_Hydrolase"/>
</dbReference>
<evidence type="ECO:0000259" key="2">
    <source>
        <dbReference type="Pfam" id="PF04909"/>
    </source>
</evidence>